<keyword evidence="2" id="KW-1003">Cell membrane</keyword>
<feature type="domain" description="EamA" evidence="7">
    <location>
        <begin position="159"/>
        <end position="297"/>
    </location>
</feature>
<organism evidence="8 9">
    <name type="scientific">Vitreoscilla massiliensis</name>
    <dbReference type="NCBI Taxonomy" id="1689272"/>
    <lineage>
        <taxon>Bacteria</taxon>
        <taxon>Pseudomonadati</taxon>
        <taxon>Pseudomonadota</taxon>
        <taxon>Betaproteobacteria</taxon>
        <taxon>Neisseriales</taxon>
        <taxon>Neisseriaceae</taxon>
        <taxon>Vitreoscilla</taxon>
    </lineage>
</organism>
<dbReference type="PANTHER" id="PTHR42920:SF11">
    <property type="entry name" value="INNER MEMBRANE PROTEIN YTFF"/>
    <property type="match status" value="1"/>
</dbReference>
<accession>A0ABY4E660</accession>
<gene>
    <name evidence="8" type="ORF">LVJ82_07835</name>
</gene>
<evidence type="ECO:0000313" key="8">
    <source>
        <dbReference type="EMBL" id="UOO90860.1"/>
    </source>
</evidence>
<feature type="transmembrane region" description="Helical" evidence="6">
    <location>
        <begin position="280"/>
        <end position="299"/>
    </location>
</feature>
<evidence type="ECO:0000313" key="9">
    <source>
        <dbReference type="Proteomes" id="UP000832011"/>
    </source>
</evidence>
<feature type="transmembrane region" description="Helical" evidence="6">
    <location>
        <begin position="193"/>
        <end position="213"/>
    </location>
</feature>
<dbReference type="SUPFAM" id="SSF103481">
    <property type="entry name" value="Multidrug resistance efflux transporter EmrE"/>
    <property type="match status" value="2"/>
</dbReference>
<keyword evidence="9" id="KW-1185">Reference proteome</keyword>
<dbReference type="InterPro" id="IPR000620">
    <property type="entry name" value="EamA_dom"/>
</dbReference>
<evidence type="ECO:0000256" key="5">
    <source>
        <dbReference type="ARBA" id="ARBA00023136"/>
    </source>
</evidence>
<feature type="domain" description="EamA" evidence="7">
    <location>
        <begin position="8"/>
        <end position="143"/>
    </location>
</feature>
<dbReference type="Pfam" id="PF00892">
    <property type="entry name" value="EamA"/>
    <property type="match status" value="2"/>
</dbReference>
<evidence type="ECO:0000256" key="6">
    <source>
        <dbReference type="SAM" id="Phobius"/>
    </source>
</evidence>
<reference evidence="8 9" key="1">
    <citation type="journal article" date="2022" name="Res Sq">
        <title>Evolution of multicellular longitudinally dividing oral cavity symbionts (Neisseriaceae).</title>
        <authorList>
            <person name="Nyongesa S."/>
            <person name="Weber P."/>
            <person name="Bernet E."/>
            <person name="Pullido F."/>
            <person name="Nieckarz M."/>
            <person name="Delaby M."/>
            <person name="Nieves C."/>
            <person name="Viehboeck T."/>
            <person name="Krause N."/>
            <person name="Rivera-Millot A."/>
            <person name="Nakamura A."/>
            <person name="Vischer N."/>
            <person name="VanNieuwenhze M."/>
            <person name="Brun Y."/>
            <person name="Cava F."/>
            <person name="Bulgheresi S."/>
            <person name="Veyrier F."/>
        </authorList>
    </citation>
    <scope>NUCLEOTIDE SEQUENCE [LARGE SCALE GENOMIC DNA]</scope>
    <source>
        <strain evidence="8 9">SN4</strain>
    </source>
</reference>
<keyword evidence="5 6" id="KW-0472">Membrane</keyword>
<evidence type="ECO:0000256" key="4">
    <source>
        <dbReference type="ARBA" id="ARBA00022989"/>
    </source>
</evidence>
<feature type="transmembrane region" description="Helical" evidence="6">
    <location>
        <begin position="128"/>
        <end position="150"/>
    </location>
</feature>
<dbReference type="InterPro" id="IPR051258">
    <property type="entry name" value="Diverse_Substrate_Transporter"/>
</dbReference>
<keyword evidence="4 6" id="KW-1133">Transmembrane helix</keyword>
<dbReference type="RefSeq" id="WP_058305359.1">
    <property type="nucleotide sequence ID" value="NZ_CABKVG010000006.1"/>
</dbReference>
<feature type="transmembrane region" description="Helical" evidence="6">
    <location>
        <begin position="72"/>
        <end position="94"/>
    </location>
</feature>
<evidence type="ECO:0000256" key="1">
    <source>
        <dbReference type="ARBA" id="ARBA00004651"/>
    </source>
</evidence>
<evidence type="ECO:0000256" key="3">
    <source>
        <dbReference type="ARBA" id="ARBA00022692"/>
    </source>
</evidence>
<comment type="subcellular location">
    <subcellularLocation>
        <location evidence="1">Cell membrane</location>
        <topology evidence="1">Multi-pass membrane protein</topology>
    </subcellularLocation>
</comment>
<dbReference type="InterPro" id="IPR037185">
    <property type="entry name" value="EmrE-like"/>
</dbReference>
<dbReference type="PANTHER" id="PTHR42920">
    <property type="entry name" value="OS03G0707200 PROTEIN-RELATED"/>
    <property type="match status" value="1"/>
</dbReference>
<feature type="transmembrane region" description="Helical" evidence="6">
    <location>
        <begin position="162"/>
        <end position="181"/>
    </location>
</feature>
<keyword evidence="3 6" id="KW-0812">Transmembrane</keyword>
<name>A0ABY4E660_9NEIS</name>
<evidence type="ECO:0000256" key="2">
    <source>
        <dbReference type="ARBA" id="ARBA00022475"/>
    </source>
</evidence>
<proteinExistence type="predicted"/>
<dbReference type="EMBL" id="CP091511">
    <property type="protein sequence ID" value="UOO90860.1"/>
    <property type="molecule type" value="Genomic_DNA"/>
</dbReference>
<feature type="transmembrane region" description="Helical" evidence="6">
    <location>
        <begin position="41"/>
        <end position="60"/>
    </location>
</feature>
<protein>
    <submittedName>
        <fullName evidence="8">DMT family transporter</fullName>
    </submittedName>
</protein>
<feature type="transmembrane region" description="Helical" evidence="6">
    <location>
        <begin position="225"/>
        <end position="243"/>
    </location>
</feature>
<sequence length="305" mass="33187">MNSKTSSAVACLLLTNVIWAGNALIARHAGGSDMQPLSMNYLRWLIGALVLLPFCGREIWQQRKVWGQPAVLWRMAVLASCGMVVYNTLLYAAAHYTTAINISLLNTCIPLATFITSGLILKQWPKPAAWLGLLIAATGLLYLISAGQWQVLVSLSFNRGDLMMLIGVLAWAVYLVLFMPWGSRMGLSAMSMLNLLMWTALFIMTPLFVLEVSRDGLPAMNQGNVLTFAYIGVLVSVLSYLAWNYGIAHIGAAKASLSLYTMPVFAAILSYLILGEGLKAYHWIGGAIIVIGLVLASVLGKQRTT</sequence>
<feature type="transmembrane region" description="Helical" evidence="6">
    <location>
        <begin position="100"/>
        <end position="121"/>
    </location>
</feature>
<evidence type="ECO:0000259" key="7">
    <source>
        <dbReference type="Pfam" id="PF00892"/>
    </source>
</evidence>
<dbReference type="Proteomes" id="UP000832011">
    <property type="component" value="Chromosome"/>
</dbReference>
<feature type="transmembrane region" description="Helical" evidence="6">
    <location>
        <begin position="255"/>
        <end position="274"/>
    </location>
</feature>